<dbReference type="PROSITE" id="PS51066">
    <property type="entry name" value="ZF_FPG_2"/>
    <property type="match status" value="1"/>
</dbReference>
<dbReference type="NCBIfam" id="NF002211">
    <property type="entry name" value="PRK01103.1"/>
    <property type="match status" value="1"/>
</dbReference>
<dbReference type="SMART" id="SM01232">
    <property type="entry name" value="H2TH"/>
    <property type="match status" value="1"/>
</dbReference>
<keyword evidence="5 15" id="KW-0227">DNA damage</keyword>
<dbReference type="RefSeq" id="WP_176238443.1">
    <property type="nucleotide sequence ID" value="NZ_AP024412.1"/>
</dbReference>
<dbReference type="GO" id="GO:0034039">
    <property type="term" value="F:8-oxo-7,8-dihydroguanine DNA N-glycosylase activity"/>
    <property type="evidence" value="ECO:0007669"/>
    <property type="project" value="TreeGrafter"/>
</dbReference>
<dbReference type="InterPro" id="IPR012319">
    <property type="entry name" value="FPG_cat"/>
</dbReference>
<evidence type="ECO:0000256" key="9">
    <source>
        <dbReference type="ARBA" id="ARBA00023125"/>
    </source>
</evidence>
<feature type="active site" description="Proton donor; for delta-elimination activity" evidence="15">
    <location>
        <position position="259"/>
    </location>
</feature>
<dbReference type="Pfam" id="PF06831">
    <property type="entry name" value="H2TH"/>
    <property type="match status" value="1"/>
</dbReference>
<feature type="binding site" evidence="15">
    <location>
        <position position="109"/>
    </location>
    <ligand>
        <name>DNA</name>
        <dbReference type="ChEBI" id="CHEBI:16991"/>
    </ligand>
</feature>
<evidence type="ECO:0000256" key="15">
    <source>
        <dbReference type="HAMAP-Rule" id="MF_00103"/>
    </source>
</evidence>
<organism evidence="18 19">
    <name type="scientific">Mariniplasma anaerobium</name>
    <dbReference type="NCBI Taxonomy" id="2735436"/>
    <lineage>
        <taxon>Bacteria</taxon>
        <taxon>Bacillati</taxon>
        <taxon>Mycoplasmatota</taxon>
        <taxon>Mollicutes</taxon>
        <taxon>Acholeplasmatales</taxon>
        <taxon>Acholeplasmataceae</taxon>
        <taxon>Mariniplasma</taxon>
    </lineage>
</organism>
<keyword evidence="13 15" id="KW-0326">Glycosidase</keyword>
<keyword evidence="8 15" id="KW-0862">Zinc</keyword>
<sequence>MPELPEVETVRRTLLLKIKDKKIIDIFVLYPNIIKTDITYFMTHVINQTIRDIKRMGKYLIFILDYDVMIMHLRMEGKFYIKQHEDIDKHEHIIFTLDDLSQLRYHDVRKFGTLHVLPIKDYLNVYPLNGLGREPKDQNKLDFYNQIHHTNRPIKGVMLDQHIISGLGNIYVDETLFLAKIHPSRLASKITKKQASDLIDAATKVLAKAVELGGTTIRSYTSSLGVHGRFQNQLNVHTKQGEPCPVCKQEIIKIRVAGRGSYVCPNCQK</sequence>
<feature type="domain" description="FPG-type" evidence="16">
    <location>
        <begin position="235"/>
        <end position="269"/>
    </location>
</feature>
<keyword evidence="7 15" id="KW-0378">Hydrolase</keyword>
<dbReference type="PROSITE" id="PS51068">
    <property type="entry name" value="FPG_CAT"/>
    <property type="match status" value="1"/>
</dbReference>
<keyword evidence="4 15" id="KW-0479">Metal-binding</keyword>
<dbReference type="InterPro" id="IPR010663">
    <property type="entry name" value="Znf_FPG/IleRS"/>
</dbReference>
<comment type="function">
    <text evidence="15">Involved in base excision repair of DNA damaged by oxidation or by mutagenic agents. Acts as DNA glycosylase that recognizes and removes damaged bases. Has a preference for oxidized purines, such as 7,8-dihydro-8-oxoguanine (8-oxoG). Has AP (apurinic/apyrimidinic) lyase activity and introduces nicks in the DNA strand. Cleaves the DNA backbone by beta-delta elimination to generate a single-strand break at the site of the removed base with both 3'- and 5'-phosphates.</text>
</comment>
<evidence type="ECO:0000313" key="19">
    <source>
        <dbReference type="Proteomes" id="UP000620133"/>
    </source>
</evidence>
<feature type="active site" description="Proton donor; for beta-elimination activity" evidence="15">
    <location>
        <position position="58"/>
    </location>
</feature>
<comment type="cofactor">
    <cofactor evidence="15">
        <name>Zn(2+)</name>
        <dbReference type="ChEBI" id="CHEBI:29105"/>
    </cofactor>
    <text evidence="15">Binds 1 zinc ion per subunit.</text>
</comment>
<dbReference type="EC" id="3.2.2.23" evidence="15"/>
<keyword evidence="10 15" id="KW-0234">DNA repair</keyword>
<gene>
    <name evidence="15 18" type="primary">mutM</name>
    <name evidence="15" type="synonym">fpg</name>
    <name evidence="18" type="ORF">MPAN_004900</name>
</gene>
<evidence type="ECO:0000256" key="12">
    <source>
        <dbReference type="ARBA" id="ARBA00023268"/>
    </source>
</evidence>
<protein>
    <recommendedName>
        <fullName evidence="15">Formamidopyrimidine-DNA glycosylase</fullName>
        <shortName evidence="15">Fapy-DNA glycosylase</shortName>
        <ecNumber evidence="15">3.2.2.23</ecNumber>
    </recommendedName>
    <alternativeName>
        <fullName evidence="15">DNA-(apurinic or apyrimidinic site) lyase MutM</fullName>
        <shortName evidence="15">AP lyase MutM</shortName>
        <ecNumber evidence="15">4.2.99.18</ecNumber>
    </alternativeName>
</protein>
<evidence type="ECO:0000256" key="4">
    <source>
        <dbReference type="ARBA" id="ARBA00022723"/>
    </source>
</evidence>
<evidence type="ECO:0000313" key="18">
    <source>
        <dbReference type="EMBL" id="BCR35597.1"/>
    </source>
</evidence>
<name>A0A7U9TH05_9MOLU</name>
<dbReference type="SMART" id="SM00898">
    <property type="entry name" value="Fapy_DNA_glyco"/>
    <property type="match status" value="1"/>
</dbReference>
<dbReference type="Gene3D" id="3.20.190.10">
    <property type="entry name" value="MutM-like, N-terminal"/>
    <property type="match status" value="1"/>
</dbReference>
<evidence type="ECO:0000256" key="3">
    <source>
        <dbReference type="ARBA" id="ARBA00011245"/>
    </source>
</evidence>
<dbReference type="PANTHER" id="PTHR22993">
    <property type="entry name" value="FORMAMIDOPYRIMIDINE-DNA GLYCOSYLASE"/>
    <property type="match status" value="1"/>
</dbReference>
<keyword evidence="19" id="KW-1185">Reference proteome</keyword>
<dbReference type="PANTHER" id="PTHR22993:SF9">
    <property type="entry name" value="FORMAMIDOPYRIMIDINE-DNA GLYCOSYLASE"/>
    <property type="match status" value="1"/>
</dbReference>
<evidence type="ECO:0000256" key="13">
    <source>
        <dbReference type="ARBA" id="ARBA00023295"/>
    </source>
</evidence>
<evidence type="ECO:0000256" key="14">
    <source>
        <dbReference type="ARBA" id="ARBA00044632"/>
    </source>
</evidence>
<evidence type="ECO:0000259" key="17">
    <source>
        <dbReference type="PROSITE" id="PS51068"/>
    </source>
</evidence>
<evidence type="ECO:0000256" key="2">
    <source>
        <dbReference type="ARBA" id="ARBA00009409"/>
    </source>
</evidence>
<dbReference type="GO" id="GO:0140078">
    <property type="term" value="F:class I DNA-(apurinic or apyrimidinic site) endonuclease activity"/>
    <property type="evidence" value="ECO:0007669"/>
    <property type="project" value="UniProtKB-EC"/>
</dbReference>
<keyword evidence="11 15" id="KW-0456">Lyase</keyword>
<dbReference type="SUPFAM" id="SSF81624">
    <property type="entry name" value="N-terminal domain of MutM-like DNA repair proteins"/>
    <property type="match status" value="1"/>
</dbReference>
<dbReference type="KEGG" id="manr:MPAN_004900"/>
<dbReference type="GO" id="GO:0003684">
    <property type="term" value="F:damaged DNA binding"/>
    <property type="evidence" value="ECO:0007669"/>
    <property type="project" value="InterPro"/>
</dbReference>
<evidence type="ECO:0000256" key="5">
    <source>
        <dbReference type="ARBA" id="ARBA00022763"/>
    </source>
</evidence>
<evidence type="ECO:0000256" key="7">
    <source>
        <dbReference type="ARBA" id="ARBA00022801"/>
    </source>
</evidence>
<dbReference type="Gene3D" id="1.10.8.50">
    <property type="match status" value="1"/>
</dbReference>
<dbReference type="Pfam" id="PF01149">
    <property type="entry name" value="Fapy_DNA_glyco"/>
    <property type="match status" value="1"/>
</dbReference>
<comment type="subunit">
    <text evidence="3 15">Monomer.</text>
</comment>
<feature type="binding site" evidence="15">
    <location>
        <position position="90"/>
    </location>
    <ligand>
        <name>DNA</name>
        <dbReference type="ChEBI" id="CHEBI:16991"/>
    </ligand>
</feature>
<evidence type="ECO:0000259" key="16">
    <source>
        <dbReference type="PROSITE" id="PS51066"/>
    </source>
</evidence>
<comment type="catalytic activity">
    <reaction evidence="14 15">
        <text>2'-deoxyribonucleotide-(2'-deoxyribose 5'-phosphate)-2'-deoxyribonucleotide-DNA = a 3'-end 2'-deoxyribonucleotide-(2,3-dehydro-2,3-deoxyribose 5'-phosphate)-DNA + a 5'-end 5'-phospho-2'-deoxyribonucleoside-DNA + H(+)</text>
        <dbReference type="Rhea" id="RHEA:66592"/>
        <dbReference type="Rhea" id="RHEA-COMP:13180"/>
        <dbReference type="Rhea" id="RHEA-COMP:16897"/>
        <dbReference type="Rhea" id="RHEA-COMP:17067"/>
        <dbReference type="ChEBI" id="CHEBI:15378"/>
        <dbReference type="ChEBI" id="CHEBI:136412"/>
        <dbReference type="ChEBI" id="CHEBI:157695"/>
        <dbReference type="ChEBI" id="CHEBI:167181"/>
        <dbReference type="EC" id="4.2.99.18"/>
    </reaction>
</comment>
<dbReference type="InterPro" id="IPR000214">
    <property type="entry name" value="Znf_DNA_glyclase/AP_lyase"/>
</dbReference>
<dbReference type="NCBIfam" id="TIGR00577">
    <property type="entry name" value="fpg"/>
    <property type="match status" value="1"/>
</dbReference>
<evidence type="ECO:0000256" key="1">
    <source>
        <dbReference type="ARBA" id="ARBA00001668"/>
    </source>
</evidence>
<comment type="caution">
    <text evidence="15">Lacks conserved residue(s) required for the propagation of feature annotation.</text>
</comment>
<evidence type="ECO:0000256" key="10">
    <source>
        <dbReference type="ARBA" id="ARBA00023204"/>
    </source>
</evidence>
<comment type="similarity">
    <text evidence="2 15">Belongs to the FPG family.</text>
</comment>
<dbReference type="InterPro" id="IPR020629">
    <property type="entry name" value="FPG_Glyclase"/>
</dbReference>
<dbReference type="SUPFAM" id="SSF46946">
    <property type="entry name" value="S13-like H2TH domain"/>
    <property type="match status" value="1"/>
</dbReference>
<dbReference type="GO" id="GO:0006284">
    <property type="term" value="P:base-excision repair"/>
    <property type="evidence" value="ECO:0007669"/>
    <property type="project" value="InterPro"/>
</dbReference>
<dbReference type="InterPro" id="IPR035937">
    <property type="entry name" value="FPG_N"/>
</dbReference>
<feature type="active site" description="Schiff-base intermediate with DNA" evidence="15">
    <location>
        <position position="2"/>
    </location>
</feature>
<reference evidence="18" key="1">
    <citation type="submission" date="2021-01" db="EMBL/GenBank/DDBJ databases">
        <title>Draft genome sequence of Acholeplasmataceae bacterium strain Mahy22.</title>
        <authorList>
            <person name="Watanabe M."/>
            <person name="Kojima H."/>
            <person name="Fukui M."/>
        </authorList>
    </citation>
    <scope>NUCLEOTIDE SEQUENCE</scope>
    <source>
        <strain evidence="18">Mahy22</strain>
    </source>
</reference>
<evidence type="ECO:0000256" key="6">
    <source>
        <dbReference type="ARBA" id="ARBA00022771"/>
    </source>
</evidence>
<dbReference type="FunFam" id="1.10.8.50:FF:000003">
    <property type="entry name" value="Formamidopyrimidine-DNA glycosylase"/>
    <property type="match status" value="1"/>
</dbReference>
<dbReference type="Proteomes" id="UP000620133">
    <property type="component" value="Chromosome"/>
</dbReference>
<dbReference type="InterPro" id="IPR015886">
    <property type="entry name" value="H2TH_FPG"/>
</dbReference>
<feature type="domain" description="Formamidopyrimidine-DNA glycosylase catalytic" evidence="17">
    <location>
        <begin position="2"/>
        <end position="112"/>
    </location>
</feature>
<dbReference type="InterPro" id="IPR010979">
    <property type="entry name" value="Ribosomal_uS13-like_H2TH"/>
</dbReference>
<keyword evidence="9 15" id="KW-0238">DNA-binding</keyword>
<dbReference type="HAMAP" id="MF_00103">
    <property type="entry name" value="Fapy_DNA_glycosyl"/>
    <property type="match status" value="1"/>
</dbReference>
<keyword evidence="6 15" id="KW-0863">Zinc-finger</keyword>
<dbReference type="EC" id="4.2.99.18" evidence="15"/>
<proteinExistence type="inferred from homology"/>
<dbReference type="EMBL" id="AP024412">
    <property type="protein sequence ID" value="BCR35597.1"/>
    <property type="molecule type" value="Genomic_DNA"/>
</dbReference>
<comment type="catalytic activity">
    <reaction evidence="1 15">
        <text>Hydrolysis of DNA containing ring-opened 7-methylguanine residues, releasing 2,6-diamino-4-hydroxy-5-(N-methyl)formamidopyrimidine.</text>
        <dbReference type="EC" id="3.2.2.23"/>
    </reaction>
</comment>
<dbReference type="GO" id="GO:0008270">
    <property type="term" value="F:zinc ion binding"/>
    <property type="evidence" value="ECO:0007669"/>
    <property type="project" value="UniProtKB-UniRule"/>
</dbReference>
<keyword evidence="12 15" id="KW-0511">Multifunctional enzyme</keyword>
<evidence type="ECO:0000256" key="11">
    <source>
        <dbReference type="ARBA" id="ARBA00023239"/>
    </source>
</evidence>
<dbReference type="Pfam" id="PF06827">
    <property type="entry name" value="zf-FPG_IleRS"/>
    <property type="match status" value="1"/>
</dbReference>
<accession>A0A7U9TH05</accession>
<dbReference type="SUPFAM" id="SSF57716">
    <property type="entry name" value="Glucocorticoid receptor-like (DNA-binding domain)"/>
    <property type="match status" value="1"/>
</dbReference>
<dbReference type="AlphaFoldDB" id="A0A7U9TH05"/>
<evidence type="ECO:0000256" key="8">
    <source>
        <dbReference type="ARBA" id="ARBA00022833"/>
    </source>
</evidence>
<dbReference type="CDD" id="cd08966">
    <property type="entry name" value="EcFpg-like_N"/>
    <property type="match status" value="1"/>
</dbReference>
<feature type="active site" description="Proton donor" evidence="15">
    <location>
        <position position="3"/>
    </location>
</feature>
<dbReference type="GO" id="GO:0003690">
    <property type="term" value="F:double-stranded DNA binding"/>
    <property type="evidence" value="ECO:0007669"/>
    <property type="project" value="UniProtKB-ARBA"/>
</dbReference>